<dbReference type="RefSeq" id="XP_033424623.1">
    <property type="nucleotide sequence ID" value="XM_033571308.1"/>
</dbReference>
<keyword evidence="1 2" id="KW-0808">Transferase</keyword>
<dbReference type="GO" id="GO:0016780">
    <property type="term" value="F:phosphotransferase activity, for other substituted phosphate groups"/>
    <property type="evidence" value="ECO:0007669"/>
    <property type="project" value="InterPro"/>
</dbReference>
<dbReference type="GO" id="GO:0008654">
    <property type="term" value="P:phospholipid biosynthetic process"/>
    <property type="evidence" value="ECO:0007669"/>
    <property type="project" value="InterPro"/>
</dbReference>
<dbReference type="InterPro" id="IPR000462">
    <property type="entry name" value="CDP-OH_P_trans"/>
</dbReference>
<evidence type="ECO:0008006" key="6">
    <source>
        <dbReference type="Google" id="ProtNLM"/>
    </source>
</evidence>
<comment type="similarity">
    <text evidence="2">Belongs to the CDP-alcohol phosphatidyltransferase class-I family.</text>
</comment>
<accession>A0A5M9ME58</accession>
<dbReference type="Pfam" id="PF01066">
    <property type="entry name" value="CDP-OH_P_transf"/>
    <property type="match status" value="1"/>
</dbReference>
<dbReference type="EMBL" id="QUQM01000007">
    <property type="protein sequence ID" value="KAA8645262.1"/>
    <property type="molecule type" value="Genomic_DNA"/>
</dbReference>
<dbReference type="OrthoDB" id="10251079at2759"/>
<keyword evidence="3" id="KW-0472">Membrane</keyword>
<keyword evidence="3" id="KW-1133">Transmembrane helix</keyword>
<dbReference type="GeneID" id="54329383"/>
<sequence length="217" mass="24459">MFDFRLRLVKEQVLGPLCRFIPKVIEPIHLTLLAFCFGIASCYIVAFHHYSGHGIWMWLLNRFLDGLDGSLARSRRIASRAGGFVDLLCDFSVYSLIPISVAQGASSDRPVDWRAIAFLEAAFHINNFVLMYAATVEENMPNSSDDLTSFTMRPALVEGVESAIWFTAMLAFPYYIEMLCWTMSLAVLVGVAQRTAYILAVSHKFDGTRRNGCKKRN</sequence>
<feature type="transmembrane region" description="Helical" evidence="3">
    <location>
        <begin position="30"/>
        <end position="50"/>
    </location>
</feature>
<dbReference type="AlphaFoldDB" id="A0A5M9ME58"/>
<reference evidence="4 5" key="1">
    <citation type="submission" date="2019-08" db="EMBL/GenBank/DDBJ databases">
        <title>The genome sequence of a newly discovered highly antifungal drug resistant Aspergillus species, Aspergillus tanneri NIH 1004.</title>
        <authorList>
            <person name="Mounaud S."/>
            <person name="Singh I."/>
            <person name="Joardar V."/>
            <person name="Pakala S."/>
            <person name="Pakala S."/>
            <person name="Venepally P."/>
            <person name="Chung J.K."/>
            <person name="Losada L."/>
            <person name="Nierman W.C."/>
        </authorList>
    </citation>
    <scope>NUCLEOTIDE SEQUENCE [LARGE SCALE GENOMIC DNA]</scope>
    <source>
        <strain evidence="4 5">NIH1004</strain>
    </source>
</reference>
<evidence type="ECO:0000256" key="3">
    <source>
        <dbReference type="SAM" id="Phobius"/>
    </source>
</evidence>
<evidence type="ECO:0000313" key="5">
    <source>
        <dbReference type="Proteomes" id="UP000324241"/>
    </source>
</evidence>
<dbReference type="Proteomes" id="UP000324241">
    <property type="component" value="Unassembled WGS sequence"/>
</dbReference>
<comment type="caution">
    <text evidence="4">The sequence shown here is derived from an EMBL/GenBank/DDBJ whole genome shotgun (WGS) entry which is preliminary data.</text>
</comment>
<evidence type="ECO:0000256" key="1">
    <source>
        <dbReference type="ARBA" id="ARBA00022679"/>
    </source>
</evidence>
<proteinExistence type="inferred from homology"/>
<dbReference type="PROSITE" id="PS00379">
    <property type="entry name" value="CDP_ALCOHOL_P_TRANSF"/>
    <property type="match status" value="1"/>
</dbReference>
<dbReference type="InterPro" id="IPR048254">
    <property type="entry name" value="CDP_ALCOHOL_P_TRANSF_CS"/>
</dbReference>
<dbReference type="InterPro" id="IPR043130">
    <property type="entry name" value="CDP-OH_PTrfase_TM_dom"/>
</dbReference>
<organism evidence="4 5">
    <name type="scientific">Aspergillus tanneri</name>
    <dbReference type="NCBI Taxonomy" id="1220188"/>
    <lineage>
        <taxon>Eukaryota</taxon>
        <taxon>Fungi</taxon>
        <taxon>Dikarya</taxon>
        <taxon>Ascomycota</taxon>
        <taxon>Pezizomycotina</taxon>
        <taxon>Eurotiomycetes</taxon>
        <taxon>Eurotiomycetidae</taxon>
        <taxon>Eurotiales</taxon>
        <taxon>Aspergillaceae</taxon>
        <taxon>Aspergillus</taxon>
        <taxon>Aspergillus subgen. Circumdati</taxon>
    </lineage>
</organism>
<feature type="transmembrane region" description="Helical" evidence="3">
    <location>
        <begin position="181"/>
        <end position="200"/>
    </location>
</feature>
<gene>
    <name evidence="4" type="ORF">ATNIH1004_006681</name>
</gene>
<dbReference type="Gene3D" id="1.20.120.1760">
    <property type="match status" value="1"/>
</dbReference>
<evidence type="ECO:0000256" key="2">
    <source>
        <dbReference type="RuleBase" id="RU003750"/>
    </source>
</evidence>
<dbReference type="GO" id="GO:0016020">
    <property type="term" value="C:membrane"/>
    <property type="evidence" value="ECO:0007669"/>
    <property type="project" value="InterPro"/>
</dbReference>
<evidence type="ECO:0000313" key="4">
    <source>
        <dbReference type="EMBL" id="KAA8645262.1"/>
    </source>
</evidence>
<protein>
    <recommendedName>
        <fullName evidence="6">CDP-alcohol phosphatidyltransferase</fullName>
    </recommendedName>
</protein>
<keyword evidence="3" id="KW-0812">Transmembrane</keyword>
<name>A0A5M9ME58_9EURO</name>